<protein>
    <submittedName>
        <fullName evidence="1">Uncharacterized protein</fullName>
    </submittedName>
</protein>
<evidence type="ECO:0000313" key="2">
    <source>
        <dbReference type="Proteomes" id="UP001497700"/>
    </source>
</evidence>
<gene>
    <name evidence="1" type="ORF">F4820DRAFT_443660</name>
</gene>
<reference evidence="1 2" key="1">
    <citation type="journal article" date="2022" name="New Phytol.">
        <title>Ecological generalism drives hyperdiversity of secondary metabolite gene clusters in xylarialean endophytes.</title>
        <authorList>
            <person name="Franco M.E.E."/>
            <person name="Wisecaver J.H."/>
            <person name="Arnold A.E."/>
            <person name="Ju Y.M."/>
            <person name="Slot J.C."/>
            <person name="Ahrendt S."/>
            <person name="Moore L.P."/>
            <person name="Eastman K.E."/>
            <person name="Scott K."/>
            <person name="Konkel Z."/>
            <person name="Mondo S.J."/>
            <person name="Kuo A."/>
            <person name="Hayes R.D."/>
            <person name="Haridas S."/>
            <person name="Andreopoulos B."/>
            <person name="Riley R."/>
            <person name="LaButti K."/>
            <person name="Pangilinan J."/>
            <person name="Lipzen A."/>
            <person name="Amirebrahimi M."/>
            <person name="Yan J."/>
            <person name="Adam C."/>
            <person name="Keymanesh K."/>
            <person name="Ng V."/>
            <person name="Louie K."/>
            <person name="Northen T."/>
            <person name="Drula E."/>
            <person name="Henrissat B."/>
            <person name="Hsieh H.M."/>
            <person name="Youens-Clark K."/>
            <person name="Lutzoni F."/>
            <person name="Miadlikowska J."/>
            <person name="Eastwood D.C."/>
            <person name="Hamelin R.C."/>
            <person name="Grigoriev I.V."/>
            <person name="U'Ren J.M."/>
        </authorList>
    </citation>
    <scope>NUCLEOTIDE SEQUENCE [LARGE SCALE GENOMIC DNA]</scope>
    <source>
        <strain evidence="1 2">CBS 119005</strain>
    </source>
</reference>
<proteinExistence type="predicted"/>
<sequence>MAMTPRLWAVQVLALVGAGLCLLSMSILLVKFNHQPIFSWHGVTLNALVSVLSTASKGGLLLTVEEATGQWKWILFTRQPRPLVDFDRIDEASRGPLGSLTLIWRLKRGSFVRLGAIIVLLALALDPFAQQLIQLQQELRFIDDLNNNTLYRAERYSRGNEFIDVNGNALTDVDFAMQAAILYGLSQPISNVVQQSQYTCPSSNCSWDAFDSLAVCSSCNNQASHVQRLQDSGGLAAYLQQDQPNILLSRDATAFRLPNGLIIDNSKSWNYTSASVYGSAYMTTFGTPNPSDTNSFRDIDSLIWSTSIFKTHPNVSNPSAVWPNFPLEATECGIYYCVNSYKSSVQNAVLYEETTRVISAFRNPESWRILNSSFVSIRNTTELQKANIAFDNMTSTAARSDLQLLVPPSSGRPAAYNLSQNAVDSISSYFQKTFAGKQRIYKEETFQGYRAIIPGRLNGYYISTSQVQYEPSINQVIWQTDNLTALFEALAVSMSNAIRSGDDTRAHQQGKTGILITYYEVEWPCISLHITVYGASVAFLILTMYQGREKAPVWKGSSLAALSFGARVGGIFEGMVDVDKMEREASAEEVKLLVEYDNIPLDELQVASNTITNT</sequence>
<dbReference type="EMBL" id="MU393427">
    <property type="protein sequence ID" value="KAI4869874.1"/>
    <property type="molecule type" value="Genomic_DNA"/>
</dbReference>
<evidence type="ECO:0000313" key="1">
    <source>
        <dbReference type="EMBL" id="KAI4869874.1"/>
    </source>
</evidence>
<accession>A0ACB9ZDP6</accession>
<dbReference type="Proteomes" id="UP001497700">
    <property type="component" value="Unassembled WGS sequence"/>
</dbReference>
<comment type="caution">
    <text evidence="1">The sequence shown here is derived from an EMBL/GenBank/DDBJ whole genome shotgun (WGS) entry which is preliminary data.</text>
</comment>
<organism evidence="1 2">
    <name type="scientific">Hypoxylon rubiginosum</name>
    <dbReference type="NCBI Taxonomy" id="110542"/>
    <lineage>
        <taxon>Eukaryota</taxon>
        <taxon>Fungi</taxon>
        <taxon>Dikarya</taxon>
        <taxon>Ascomycota</taxon>
        <taxon>Pezizomycotina</taxon>
        <taxon>Sordariomycetes</taxon>
        <taxon>Xylariomycetidae</taxon>
        <taxon>Xylariales</taxon>
        <taxon>Hypoxylaceae</taxon>
        <taxon>Hypoxylon</taxon>
    </lineage>
</organism>
<name>A0ACB9ZDP6_9PEZI</name>
<keyword evidence="2" id="KW-1185">Reference proteome</keyword>